<protein>
    <submittedName>
        <fullName evidence="1">Uncharacterized protein</fullName>
    </submittedName>
</protein>
<evidence type="ECO:0000313" key="1">
    <source>
        <dbReference type="EMBL" id="KAK3000396.1"/>
    </source>
</evidence>
<reference evidence="1" key="1">
    <citation type="submission" date="2022-12" db="EMBL/GenBank/DDBJ databases">
        <title>Draft genome assemblies for two species of Escallonia (Escalloniales).</title>
        <authorList>
            <person name="Chanderbali A."/>
            <person name="Dervinis C."/>
            <person name="Anghel I."/>
            <person name="Soltis D."/>
            <person name="Soltis P."/>
            <person name="Zapata F."/>
        </authorList>
    </citation>
    <scope>NUCLEOTIDE SEQUENCE</scope>
    <source>
        <strain evidence="1">UCBG64.0493</strain>
        <tissue evidence="1">Leaf</tissue>
    </source>
</reference>
<dbReference type="PANTHER" id="PTHR48210:SF1">
    <property type="entry name" value="OS05G0352800 PROTEIN"/>
    <property type="match status" value="1"/>
</dbReference>
<gene>
    <name evidence="1" type="ORF">RJ639_021632</name>
</gene>
<proteinExistence type="predicted"/>
<feature type="non-terminal residue" evidence="1">
    <location>
        <position position="1"/>
    </location>
</feature>
<sequence>KEIFLIKYFNILFHYLKFVMACIGKQVRPCDLRLHLMKEISEIPTSIKRESSQAAASPDVMGES</sequence>
<dbReference type="Proteomes" id="UP001188597">
    <property type="component" value="Unassembled WGS sequence"/>
</dbReference>
<keyword evidence="2" id="KW-1185">Reference proteome</keyword>
<dbReference type="PANTHER" id="PTHR48210">
    <property type="entry name" value="OS05G0352800 PROTEIN"/>
    <property type="match status" value="1"/>
</dbReference>
<dbReference type="EMBL" id="JAVXUP010003017">
    <property type="protein sequence ID" value="KAK3000396.1"/>
    <property type="molecule type" value="Genomic_DNA"/>
</dbReference>
<name>A0AA88V2G3_9ASTE</name>
<evidence type="ECO:0000313" key="2">
    <source>
        <dbReference type="Proteomes" id="UP001188597"/>
    </source>
</evidence>
<accession>A0AA88V2G3</accession>
<organism evidence="1 2">
    <name type="scientific">Escallonia herrerae</name>
    <dbReference type="NCBI Taxonomy" id="1293975"/>
    <lineage>
        <taxon>Eukaryota</taxon>
        <taxon>Viridiplantae</taxon>
        <taxon>Streptophyta</taxon>
        <taxon>Embryophyta</taxon>
        <taxon>Tracheophyta</taxon>
        <taxon>Spermatophyta</taxon>
        <taxon>Magnoliopsida</taxon>
        <taxon>eudicotyledons</taxon>
        <taxon>Gunneridae</taxon>
        <taxon>Pentapetalae</taxon>
        <taxon>asterids</taxon>
        <taxon>campanulids</taxon>
        <taxon>Escalloniales</taxon>
        <taxon>Escalloniaceae</taxon>
        <taxon>Escallonia</taxon>
    </lineage>
</organism>
<dbReference type="AlphaFoldDB" id="A0AA88V2G3"/>
<comment type="caution">
    <text evidence="1">The sequence shown here is derived from an EMBL/GenBank/DDBJ whole genome shotgun (WGS) entry which is preliminary data.</text>
</comment>